<accession>A0A8X7WGW9</accession>
<name>A0A8X7WGW9_BRACI</name>
<evidence type="ECO:0000313" key="2">
    <source>
        <dbReference type="EMBL" id="KAG2329000.1"/>
    </source>
</evidence>
<dbReference type="EMBL" id="JAAMPC010000001">
    <property type="protein sequence ID" value="KAG2329000.1"/>
    <property type="molecule type" value="Genomic_DNA"/>
</dbReference>
<gene>
    <name evidence="2" type="ORF">Bca52824_000180</name>
</gene>
<organism evidence="2 3">
    <name type="scientific">Brassica carinata</name>
    <name type="common">Ethiopian mustard</name>
    <name type="synonym">Abyssinian cabbage</name>
    <dbReference type="NCBI Taxonomy" id="52824"/>
    <lineage>
        <taxon>Eukaryota</taxon>
        <taxon>Viridiplantae</taxon>
        <taxon>Streptophyta</taxon>
        <taxon>Embryophyta</taxon>
        <taxon>Tracheophyta</taxon>
        <taxon>Spermatophyta</taxon>
        <taxon>Magnoliopsida</taxon>
        <taxon>eudicotyledons</taxon>
        <taxon>Gunneridae</taxon>
        <taxon>Pentapetalae</taxon>
        <taxon>rosids</taxon>
        <taxon>malvids</taxon>
        <taxon>Brassicales</taxon>
        <taxon>Brassicaceae</taxon>
        <taxon>Brassiceae</taxon>
        <taxon>Brassica</taxon>
    </lineage>
</organism>
<evidence type="ECO:0000313" key="3">
    <source>
        <dbReference type="Proteomes" id="UP000886595"/>
    </source>
</evidence>
<dbReference type="Proteomes" id="UP000886595">
    <property type="component" value="Unassembled WGS sequence"/>
</dbReference>
<protein>
    <submittedName>
        <fullName evidence="2">Uncharacterized protein</fullName>
    </submittedName>
</protein>
<sequence>MQRRKEMNKKFEIYDKQVKAAKRSGNRAQQEKVKDKAKFNAAKEASKSKGKGKAVDEDGPAPEARGSGETTAWSFISRTNRAHLLFCS</sequence>
<keyword evidence="3" id="KW-1185">Reference proteome</keyword>
<comment type="caution">
    <text evidence="2">The sequence shown here is derived from an EMBL/GenBank/DDBJ whole genome shotgun (WGS) entry which is preliminary data.</text>
</comment>
<feature type="compositionally biased region" description="Basic and acidic residues" evidence="1">
    <location>
        <begin position="29"/>
        <end position="38"/>
    </location>
</feature>
<feature type="compositionally biased region" description="Basic and acidic residues" evidence="1">
    <location>
        <begin position="1"/>
        <end position="18"/>
    </location>
</feature>
<reference evidence="2 3" key="1">
    <citation type="submission" date="2020-02" db="EMBL/GenBank/DDBJ databases">
        <authorList>
            <person name="Ma Q."/>
            <person name="Huang Y."/>
            <person name="Song X."/>
            <person name="Pei D."/>
        </authorList>
    </citation>
    <scope>NUCLEOTIDE SEQUENCE [LARGE SCALE GENOMIC DNA]</scope>
    <source>
        <strain evidence="2">Sxm20200214</strain>
        <tissue evidence="2">Leaf</tissue>
    </source>
</reference>
<feature type="region of interest" description="Disordered" evidence="1">
    <location>
        <begin position="1"/>
        <end position="73"/>
    </location>
</feature>
<dbReference type="AlphaFoldDB" id="A0A8X7WGW9"/>
<proteinExistence type="predicted"/>
<dbReference type="OrthoDB" id="2110130at2759"/>
<evidence type="ECO:0000256" key="1">
    <source>
        <dbReference type="SAM" id="MobiDB-lite"/>
    </source>
</evidence>